<evidence type="ECO:0000256" key="1">
    <source>
        <dbReference type="ARBA" id="ARBA00009437"/>
    </source>
</evidence>
<dbReference type="GO" id="GO:0003700">
    <property type="term" value="F:DNA-binding transcription factor activity"/>
    <property type="evidence" value="ECO:0007669"/>
    <property type="project" value="InterPro"/>
</dbReference>
<dbReference type="AlphaFoldDB" id="A0AAX3UC74"/>
<proteinExistence type="inferred from homology"/>
<dbReference type="PRINTS" id="PR00039">
    <property type="entry name" value="HTHLYSR"/>
</dbReference>
<evidence type="ECO:0000256" key="4">
    <source>
        <dbReference type="ARBA" id="ARBA00023163"/>
    </source>
</evidence>
<dbReference type="GO" id="GO:0005829">
    <property type="term" value="C:cytosol"/>
    <property type="evidence" value="ECO:0007669"/>
    <property type="project" value="TreeGrafter"/>
</dbReference>
<keyword evidence="2" id="KW-0805">Transcription regulation</keyword>
<evidence type="ECO:0000313" key="8">
    <source>
        <dbReference type="Proteomes" id="UP000181860"/>
    </source>
</evidence>
<reference evidence="7" key="2">
    <citation type="journal article" date="2022" name="Food Funct.">
        <title>Lactobacillus kefiranofaciens ZW18 from Kefir enhances the anti-tumor effect of anti-programmed cell death 1 (PD-1) immunotherapy by modulating the gut microbiota.</title>
        <authorList>
            <person name="Zhao J."/>
            <person name="Wang Y."/>
            <person name="Wang J."/>
            <person name="Lv M."/>
            <person name="Zhou C."/>
            <person name="Jia L."/>
            <person name="Geng W."/>
        </authorList>
    </citation>
    <scope>NUCLEOTIDE SEQUENCE</scope>
    <source>
        <strain evidence="7">ZW18</strain>
    </source>
</reference>
<dbReference type="EMBL" id="CP123735">
    <property type="protein sequence ID" value="WGO85245.1"/>
    <property type="molecule type" value="Genomic_DNA"/>
</dbReference>
<reference evidence="7" key="3">
    <citation type="submission" date="2023-04" db="EMBL/GenBank/DDBJ databases">
        <authorList>
            <person name="Wang Y."/>
        </authorList>
    </citation>
    <scope>NUCLEOTIDE SEQUENCE</scope>
    <source>
        <strain evidence="7">ZW18</strain>
    </source>
</reference>
<dbReference type="Pfam" id="PF00126">
    <property type="entry name" value="HTH_1"/>
    <property type="match status" value="1"/>
</dbReference>
<dbReference type="PROSITE" id="PS50931">
    <property type="entry name" value="HTH_LYSR"/>
    <property type="match status" value="1"/>
</dbReference>
<dbReference type="CDD" id="cd05466">
    <property type="entry name" value="PBP2_LTTR_substrate"/>
    <property type="match status" value="1"/>
</dbReference>
<gene>
    <name evidence="7" type="ORF">QEJ78_07500</name>
    <name evidence="6" type="ORF">SAMN02983011_01373</name>
</gene>
<dbReference type="InterPro" id="IPR000847">
    <property type="entry name" value="LysR_HTH_N"/>
</dbReference>
<dbReference type="Proteomes" id="UP001242513">
    <property type="component" value="Chromosome"/>
</dbReference>
<dbReference type="RefSeq" id="WP_013855083.1">
    <property type="nucleotide sequence ID" value="NZ_CP123735.1"/>
</dbReference>
<dbReference type="SUPFAM" id="SSF53850">
    <property type="entry name" value="Periplasmic binding protein-like II"/>
    <property type="match status" value="1"/>
</dbReference>
<dbReference type="GO" id="GO:0003677">
    <property type="term" value="F:DNA binding"/>
    <property type="evidence" value="ECO:0007669"/>
    <property type="project" value="UniProtKB-KW"/>
</dbReference>
<sequence>MNDPEALLHYLDILLKESNFTKAARELYISQPYLTQLIKRIEKKLGTKILNRDHVPFSLTDAGMIYYKYLGNISYNDQQLSRKLAPFTQPNKKIIKLGIWTSLGTYLLPRLLPDFLQEHPNVEIQLFENSPRNNETNLLNGDIDCYIGQTPETTSRDLNYTVKQGEQYYVVIPQTSQYFQSGKFILAPNDLDLKEILQAPMVLSASESAIRHQVNGLFQKFHIKPQIVLESKSIITATALALRGVGLTISSASILTRMRQTPINLLPIDENLIYINFFIATRQKDPVSAAVQELIKSFKNLDLNTNV</sequence>
<dbReference type="InterPro" id="IPR036390">
    <property type="entry name" value="WH_DNA-bd_sf"/>
</dbReference>
<protein>
    <submittedName>
        <fullName evidence="6">DNA-binding transcriptional regulator, LysR family</fullName>
    </submittedName>
    <submittedName>
        <fullName evidence="7">LysR family transcriptional regulator</fullName>
    </submittedName>
</protein>
<keyword evidence="3 6" id="KW-0238">DNA-binding</keyword>
<dbReference type="InterPro" id="IPR050950">
    <property type="entry name" value="HTH-type_LysR_regulators"/>
</dbReference>
<reference evidence="6 8" key="1">
    <citation type="submission" date="2016-10" db="EMBL/GenBank/DDBJ databases">
        <authorList>
            <person name="Varghese N."/>
            <person name="Submissions S."/>
        </authorList>
    </citation>
    <scope>NUCLEOTIDE SEQUENCE [LARGE SCALE GENOMIC DNA]</scope>
    <source>
        <strain evidence="6 8">ATCC 43761</strain>
    </source>
</reference>
<dbReference type="Proteomes" id="UP000181860">
    <property type="component" value="Unassembled WGS sequence"/>
</dbReference>
<dbReference type="SUPFAM" id="SSF46785">
    <property type="entry name" value="Winged helix' DNA-binding domain"/>
    <property type="match status" value="1"/>
</dbReference>
<evidence type="ECO:0000256" key="2">
    <source>
        <dbReference type="ARBA" id="ARBA00023015"/>
    </source>
</evidence>
<organism evidence="7 9">
    <name type="scientific">Lactobacillus kefiranofaciens</name>
    <dbReference type="NCBI Taxonomy" id="267818"/>
    <lineage>
        <taxon>Bacteria</taxon>
        <taxon>Bacillati</taxon>
        <taxon>Bacillota</taxon>
        <taxon>Bacilli</taxon>
        <taxon>Lactobacillales</taxon>
        <taxon>Lactobacillaceae</taxon>
        <taxon>Lactobacillus</taxon>
    </lineage>
</organism>
<dbReference type="Gene3D" id="1.10.10.10">
    <property type="entry name" value="Winged helix-like DNA-binding domain superfamily/Winged helix DNA-binding domain"/>
    <property type="match status" value="1"/>
</dbReference>
<dbReference type="Gene3D" id="3.40.190.290">
    <property type="match status" value="1"/>
</dbReference>
<dbReference type="EMBL" id="FMXC01000013">
    <property type="protein sequence ID" value="SDA56402.1"/>
    <property type="molecule type" value="Genomic_DNA"/>
</dbReference>
<keyword evidence="8" id="KW-1185">Reference proteome</keyword>
<accession>A0AAX3UC74</accession>
<comment type="similarity">
    <text evidence="1">Belongs to the LysR transcriptional regulatory family.</text>
</comment>
<name>A0AAX3UC74_9LACO</name>
<dbReference type="InterPro" id="IPR036388">
    <property type="entry name" value="WH-like_DNA-bd_sf"/>
</dbReference>
<evidence type="ECO:0000313" key="7">
    <source>
        <dbReference type="EMBL" id="WGO85245.1"/>
    </source>
</evidence>
<keyword evidence="4" id="KW-0804">Transcription</keyword>
<evidence type="ECO:0000313" key="6">
    <source>
        <dbReference type="EMBL" id="SDA56402.1"/>
    </source>
</evidence>
<evidence type="ECO:0000259" key="5">
    <source>
        <dbReference type="PROSITE" id="PS50931"/>
    </source>
</evidence>
<dbReference type="InterPro" id="IPR005119">
    <property type="entry name" value="LysR_subst-bd"/>
</dbReference>
<dbReference type="Pfam" id="PF03466">
    <property type="entry name" value="LysR_substrate"/>
    <property type="match status" value="1"/>
</dbReference>
<evidence type="ECO:0000313" key="9">
    <source>
        <dbReference type="Proteomes" id="UP001242513"/>
    </source>
</evidence>
<dbReference type="PANTHER" id="PTHR30419:SF8">
    <property type="entry name" value="NITROGEN ASSIMILATION TRANSCRIPTIONAL ACTIVATOR-RELATED"/>
    <property type="match status" value="1"/>
</dbReference>
<dbReference type="PANTHER" id="PTHR30419">
    <property type="entry name" value="HTH-TYPE TRANSCRIPTIONAL REGULATOR YBHD"/>
    <property type="match status" value="1"/>
</dbReference>
<evidence type="ECO:0000256" key="3">
    <source>
        <dbReference type="ARBA" id="ARBA00023125"/>
    </source>
</evidence>
<feature type="domain" description="HTH lysR-type" evidence="5">
    <location>
        <begin position="1"/>
        <end position="60"/>
    </location>
</feature>